<dbReference type="Pfam" id="PF15632">
    <property type="entry name" value="ATPgrasp_Ter"/>
    <property type="match status" value="1"/>
</dbReference>
<name>A0ABU8DNW7_9ACTN</name>
<proteinExistence type="predicted"/>
<dbReference type="InterPro" id="IPR052032">
    <property type="entry name" value="ATP-dep_AA_Ligase"/>
</dbReference>
<dbReference type="InterPro" id="IPR048764">
    <property type="entry name" value="PylC_N"/>
</dbReference>
<sequence>MTLAPTRPDAPARPDGPPRSSARPALPAAPRAGAHRRRAAVLVTGAGGPAGVAVVRRLLAAGERVVAADADPRAAGAALADAAVVLPRADDPGFVDALVAAAAAHGVDALVPTVAEELAVLRPVAFWLSAAGISSWLPDVPAVELCCDKALFARRMAECGVPHPVTAAAVDELDDVVGPWVVKPRTGRGSRGVQLVDRRADVVAALHADAALVAQTRLTGREFTADALVARDGELLTVVPRWRDETKAGISVKGTTFDSEEVTGLVAATLAAVGLTGPANVQGFVGPDGRAAVMEVNPRFSGGLPLTLAAGADVVSAYLTGIRNPGTRLAPLHFTPGVSMSRYFAETYTGPDGRPVADPCTAAVPA</sequence>
<organism evidence="7 8">
    <name type="scientific">Klenkia sesuvii</name>
    <dbReference type="NCBI Taxonomy" id="3103137"/>
    <lineage>
        <taxon>Bacteria</taxon>
        <taxon>Bacillati</taxon>
        <taxon>Actinomycetota</taxon>
        <taxon>Actinomycetes</taxon>
        <taxon>Geodermatophilales</taxon>
        <taxon>Geodermatophilaceae</taxon>
        <taxon>Klenkia</taxon>
    </lineage>
</organism>
<evidence type="ECO:0000256" key="2">
    <source>
        <dbReference type="ARBA" id="ARBA00022741"/>
    </source>
</evidence>
<dbReference type="InterPro" id="IPR011761">
    <property type="entry name" value="ATP-grasp"/>
</dbReference>
<evidence type="ECO:0000259" key="6">
    <source>
        <dbReference type="PROSITE" id="PS50975"/>
    </source>
</evidence>
<dbReference type="Gene3D" id="3.40.50.20">
    <property type="match status" value="1"/>
</dbReference>
<dbReference type="RefSeq" id="WP_336402690.1">
    <property type="nucleotide sequence ID" value="NZ_JBAPLU010000002.1"/>
</dbReference>
<feature type="region of interest" description="Disordered" evidence="5">
    <location>
        <begin position="1"/>
        <end position="33"/>
    </location>
</feature>
<accession>A0ABU8DNW7</accession>
<dbReference type="InterPro" id="IPR036291">
    <property type="entry name" value="NAD(P)-bd_dom_sf"/>
</dbReference>
<dbReference type="SUPFAM" id="SSF56059">
    <property type="entry name" value="Glutathione synthetase ATP-binding domain-like"/>
    <property type="match status" value="1"/>
</dbReference>
<keyword evidence="1" id="KW-0436">Ligase</keyword>
<reference evidence="7 8" key="1">
    <citation type="submission" date="2024-03" db="EMBL/GenBank/DDBJ databases">
        <title>Draft genome sequence of Klenkia sp. LSe6-5.</title>
        <authorList>
            <person name="Duangmal K."/>
            <person name="Chantavorakit T."/>
        </authorList>
    </citation>
    <scope>NUCLEOTIDE SEQUENCE [LARGE SCALE GENOMIC DNA]</scope>
    <source>
        <strain evidence="7 8">LSe6-5</strain>
    </source>
</reference>
<dbReference type="InterPro" id="IPR013815">
    <property type="entry name" value="ATP_grasp_subdomain_1"/>
</dbReference>
<evidence type="ECO:0000256" key="1">
    <source>
        <dbReference type="ARBA" id="ARBA00022598"/>
    </source>
</evidence>
<dbReference type="Proteomes" id="UP001361570">
    <property type="component" value="Unassembled WGS sequence"/>
</dbReference>
<dbReference type="Gene3D" id="3.30.470.20">
    <property type="entry name" value="ATP-grasp fold, B domain"/>
    <property type="match status" value="1"/>
</dbReference>
<evidence type="ECO:0000313" key="8">
    <source>
        <dbReference type="Proteomes" id="UP001361570"/>
    </source>
</evidence>
<keyword evidence="3 4" id="KW-0067">ATP-binding</keyword>
<keyword evidence="2 4" id="KW-0547">Nucleotide-binding</keyword>
<gene>
    <name evidence="7" type="ORF">TEK04_02315</name>
</gene>
<dbReference type="Pfam" id="PF21360">
    <property type="entry name" value="PylC-like_N"/>
    <property type="match status" value="1"/>
</dbReference>
<dbReference type="EMBL" id="JBAPLU010000002">
    <property type="protein sequence ID" value="MEI4270545.1"/>
    <property type="molecule type" value="Genomic_DNA"/>
</dbReference>
<dbReference type="PANTHER" id="PTHR43585">
    <property type="entry name" value="FUMIPYRROLE BIOSYNTHESIS PROTEIN C"/>
    <property type="match status" value="1"/>
</dbReference>
<feature type="domain" description="ATP-grasp" evidence="6">
    <location>
        <begin position="153"/>
        <end position="323"/>
    </location>
</feature>
<evidence type="ECO:0000256" key="3">
    <source>
        <dbReference type="ARBA" id="ARBA00022840"/>
    </source>
</evidence>
<dbReference type="PROSITE" id="PS50975">
    <property type="entry name" value="ATP_GRASP"/>
    <property type="match status" value="1"/>
</dbReference>
<evidence type="ECO:0000256" key="4">
    <source>
        <dbReference type="PROSITE-ProRule" id="PRU00409"/>
    </source>
</evidence>
<feature type="compositionally biased region" description="Low complexity" evidence="5">
    <location>
        <begin position="18"/>
        <end position="32"/>
    </location>
</feature>
<dbReference type="Gene3D" id="3.30.1490.20">
    <property type="entry name" value="ATP-grasp fold, A domain"/>
    <property type="match status" value="1"/>
</dbReference>
<dbReference type="PANTHER" id="PTHR43585:SF2">
    <property type="entry name" value="ATP-GRASP ENZYME FSQD"/>
    <property type="match status" value="1"/>
</dbReference>
<evidence type="ECO:0000313" key="7">
    <source>
        <dbReference type="EMBL" id="MEI4270545.1"/>
    </source>
</evidence>
<keyword evidence="8" id="KW-1185">Reference proteome</keyword>
<dbReference type="SUPFAM" id="SSF51735">
    <property type="entry name" value="NAD(P)-binding Rossmann-fold domains"/>
    <property type="match status" value="1"/>
</dbReference>
<protein>
    <submittedName>
        <fullName evidence="7">ATP-grasp domain-containing protein</fullName>
    </submittedName>
</protein>
<comment type="caution">
    <text evidence="7">The sequence shown here is derived from an EMBL/GenBank/DDBJ whole genome shotgun (WGS) entry which is preliminary data.</text>
</comment>
<evidence type="ECO:0000256" key="5">
    <source>
        <dbReference type="SAM" id="MobiDB-lite"/>
    </source>
</evidence>